<dbReference type="GeneID" id="64766683"/>
<dbReference type="Proteomes" id="UP000503093">
    <property type="component" value="Segment"/>
</dbReference>
<organism evidence="1 2">
    <name type="scientific">Gordonia phage Skog</name>
    <dbReference type="NCBI Taxonomy" id="2704033"/>
    <lineage>
        <taxon>Viruses</taxon>
        <taxon>Duplodnaviria</taxon>
        <taxon>Heunggongvirae</taxon>
        <taxon>Uroviricota</taxon>
        <taxon>Caudoviricetes</taxon>
        <taxon>Skogvirus</taxon>
        <taxon>Skogvirus Skog</taxon>
    </lineage>
</organism>
<gene>
    <name evidence="1" type="primary">202</name>
    <name evidence="1" type="ORF">SEA_SKOG_201</name>
</gene>
<name>A0A6G6XKQ6_9CAUD</name>
<evidence type="ECO:0008006" key="3">
    <source>
        <dbReference type="Google" id="ProtNLM"/>
    </source>
</evidence>
<sequence length="77" mass="8908">MPLTHERLTLEIVDGEHHWYLQSRNAQKTAKAEEGFSSARSALRNARDVLGTRRYNAVEIRDLTERGRFSRLPLMPS</sequence>
<accession>A0A6G6XKQ6</accession>
<dbReference type="RefSeq" id="YP_010059451.1">
    <property type="nucleotide sequence ID" value="NC_054725.1"/>
</dbReference>
<keyword evidence="2" id="KW-1185">Reference proteome</keyword>
<proteinExistence type="predicted"/>
<evidence type="ECO:0000313" key="1">
    <source>
        <dbReference type="EMBL" id="QIG58353.1"/>
    </source>
</evidence>
<reference evidence="1 2" key="1">
    <citation type="submission" date="2020-01" db="EMBL/GenBank/DDBJ databases">
        <authorList>
            <person name="Alvaro L.E."/>
            <person name="Baker K.N."/>
            <person name="Baxter I.S."/>
            <person name="Brown M.R."/>
            <person name="Driscoll K.D."/>
            <person name="Elrubaie J.M."/>
            <person name="Feith S.L."/>
            <person name="Indihar D.F."/>
            <person name="Knoch V.T."/>
            <person name="Koirtyohann K.M."/>
            <person name="Kratz M.A."/>
            <person name="Lear A.H."/>
            <person name="Lindblom K.E."/>
            <person name="Marcus E.R."/>
            <person name="Murphy M.E."/>
            <person name="Sensor R."/>
            <person name="Sherman S.J."/>
            <person name="Swift V.R."/>
            <person name="White K.E."/>
            <person name="Wills S.J."/>
            <person name="Gatt S.M."/>
            <person name="Lohbauer S.A."/>
            <person name="Power T.R."/>
            <person name="Rosales K.A."/>
            <person name="Sisson B.M."/>
            <person name="Isern S."/>
            <person name="Michael S.F."/>
            <person name="Sunnen C.N."/>
            <person name="Garlena R.A."/>
            <person name="Russell D.A."/>
            <person name="Pope W.H."/>
            <person name="Jacobs-Sera D."/>
            <person name="Hatfull G.F."/>
        </authorList>
    </citation>
    <scope>NUCLEOTIDE SEQUENCE [LARGE SCALE GENOMIC DNA]</scope>
</reference>
<evidence type="ECO:0000313" key="2">
    <source>
        <dbReference type="Proteomes" id="UP000503093"/>
    </source>
</evidence>
<dbReference type="EMBL" id="MN908687">
    <property type="protein sequence ID" value="QIG58353.1"/>
    <property type="molecule type" value="Genomic_DNA"/>
</dbReference>
<protein>
    <recommendedName>
        <fullName evidence="3">DUF1508 domain-containing protein</fullName>
    </recommendedName>
</protein>
<dbReference type="KEGG" id="vg:64766683"/>